<evidence type="ECO:0000313" key="10">
    <source>
        <dbReference type="EMBL" id="ADY42477.1"/>
    </source>
</evidence>
<name>F1KX73_ASCSU</name>
<dbReference type="PANTHER" id="PTHR11036:SF127">
    <property type="entry name" value="SEMAPHORIN-1A"/>
    <property type="match status" value="1"/>
</dbReference>
<feature type="transmembrane region" description="Helical" evidence="8">
    <location>
        <begin position="637"/>
        <end position="661"/>
    </location>
</feature>
<dbReference type="InterPro" id="IPR027231">
    <property type="entry name" value="Semaphorin"/>
</dbReference>
<evidence type="ECO:0000256" key="8">
    <source>
        <dbReference type="SAM" id="Phobius"/>
    </source>
</evidence>
<organism evidence="10">
    <name type="scientific">Ascaris suum</name>
    <name type="common">Pig roundworm</name>
    <name type="synonym">Ascaris lumbricoides</name>
    <dbReference type="NCBI Taxonomy" id="6253"/>
    <lineage>
        <taxon>Eukaryota</taxon>
        <taxon>Metazoa</taxon>
        <taxon>Ecdysozoa</taxon>
        <taxon>Nematoda</taxon>
        <taxon>Chromadorea</taxon>
        <taxon>Rhabditida</taxon>
        <taxon>Spirurina</taxon>
        <taxon>Ascaridomorpha</taxon>
        <taxon>Ascaridoidea</taxon>
        <taxon>Ascarididae</taxon>
        <taxon>Ascaris</taxon>
    </lineage>
</organism>
<dbReference type="GO" id="GO:0030335">
    <property type="term" value="P:positive regulation of cell migration"/>
    <property type="evidence" value="ECO:0007669"/>
    <property type="project" value="TreeGrafter"/>
</dbReference>
<dbReference type="GO" id="GO:0005886">
    <property type="term" value="C:plasma membrane"/>
    <property type="evidence" value="ECO:0007669"/>
    <property type="project" value="TreeGrafter"/>
</dbReference>
<keyword evidence="8" id="KW-0812">Transmembrane</keyword>
<dbReference type="Gene3D" id="3.30.1680.10">
    <property type="entry name" value="ligand-binding face of the semaphorins, domain 2"/>
    <property type="match status" value="1"/>
</dbReference>
<dbReference type="EMBL" id="JI167394">
    <property type="protein sequence ID" value="ADY42477.1"/>
    <property type="molecule type" value="mRNA"/>
</dbReference>
<dbReference type="PROSITE" id="PS51004">
    <property type="entry name" value="SEMA"/>
    <property type="match status" value="1"/>
</dbReference>
<sequence>MSSIISALEHLQILFILAYVVRISAMFIQGDSDANRTVISVVDDASVLRFGNQTTADYFRLLDLDGEYLLIGARDVVYNISIGTFAEIQSIKWPSKQSVVNECLMKGKPKDACHNFVRVLAKDAASGVLVCGTNAFQPMCRQYDREKYGEYRQILEFSGLGISPYDPSHNSTFLRDGDLLYAGTVSDFSGADPLIHRRNVSKLLELGIRTERNDVKFLNEPQFAGSFKDEKYVYLWFREQAAELESCSRAIYSRVARLCRSDMGGPRPYSNEWTSFVKARLNCSVPGDYPFYFDQIEAIAPPVSGRYSAKDENARLVYAVFRSPLAGVSASAICAFDLTQITKVFSKSSYRSQANSRSPWTPSHDDILSKHRPGTCVKDSRSLSEEAVAFVRSSPLADDAVHNYFGAPLSIHSGSDHFTQIAVDAQVKALDGRYYDVVFVGTNGGNVFKLVNLAGAAAKTGNPSYHIYTLRVTNEPIRNMMLYEGKPRGSLYSGASQNYLIVVSDRSVVRIPASKCSIFASCVQCVSLRDPHCAWDIERGKCTNIDQQPGHFEQDIVEGRGTQLCADHLRFGNSLGEIPIADQPRFSHQDAPLTLSLTSKTNNCSCAEKSVEMCASGGSSSSEISSESTVSTLSEQASVIVVCTTIGILSILIGFFAGSFYSRCVPSLKSKGSARSLSSPTPQPVYNGTPLVRPCAMPSGLINAYESTSKFSTFVPRPQSPISLQVEEMGTPQSRVAWGTSTLPKDYRVKQMYL</sequence>
<dbReference type="SMART" id="SM00423">
    <property type="entry name" value="PSI"/>
    <property type="match status" value="1"/>
</dbReference>
<dbReference type="SUPFAM" id="SSF101912">
    <property type="entry name" value="Sema domain"/>
    <property type="match status" value="1"/>
</dbReference>
<dbReference type="CDD" id="cd11237">
    <property type="entry name" value="Sema_1A"/>
    <property type="match status" value="1"/>
</dbReference>
<proteinExistence type="evidence at transcript level"/>
<dbReference type="Pfam" id="PF01437">
    <property type="entry name" value="PSI"/>
    <property type="match status" value="1"/>
</dbReference>
<evidence type="ECO:0000256" key="7">
    <source>
        <dbReference type="SAM" id="MobiDB-lite"/>
    </source>
</evidence>
<keyword evidence="8" id="KW-1133">Transmembrane helix</keyword>
<dbReference type="SUPFAM" id="SSF103575">
    <property type="entry name" value="Plexin repeat"/>
    <property type="match status" value="1"/>
</dbReference>
<evidence type="ECO:0000256" key="3">
    <source>
        <dbReference type="ARBA" id="ARBA00023136"/>
    </source>
</evidence>
<comment type="subcellular location">
    <subcellularLocation>
        <location evidence="1">Membrane</location>
    </subcellularLocation>
</comment>
<dbReference type="Gene3D" id="2.130.10.10">
    <property type="entry name" value="YVTN repeat-like/Quinoprotein amine dehydrogenase"/>
    <property type="match status" value="1"/>
</dbReference>
<keyword evidence="4" id="KW-1015">Disulfide bond</keyword>
<dbReference type="GO" id="GO:0007411">
    <property type="term" value="P:axon guidance"/>
    <property type="evidence" value="ECO:0007669"/>
    <property type="project" value="TreeGrafter"/>
</dbReference>
<dbReference type="AlphaFoldDB" id="F1KX73"/>
<dbReference type="Pfam" id="PF01403">
    <property type="entry name" value="Sema"/>
    <property type="match status" value="1"/>
</dbReference>
<dbReference type="SMART" id="SM00630">
    <property type="entry name" value="Sema"/>
    <property type="match status" value="1"/>
</dbReference>
<dbReference type="GO" id="GO:0030215">
    <property type="term" value="F:semaphorin receptor binding"/>
    <property type="evidence" value="ECO:0007669"/>
    <property type="project" value="InterPro"/>
</dbReference>
<dbReference type="InterPro" id="IPR001627">
    <property type="entry name" value="Semap_dom"/>
</dbReference>
<dbReference type="GO" id="GO:0045499">
    <property type="term" value="F:chemorepellent activity"/>
    <property type="evidence" value="ECO:0007669"/>
    <property type="project" value="TreeGrafter"/>
</dbReference>
<accession>F1KX73</accession>
<protein>
    <submittedName>
        <fullName evidence="10">Semaphorin-1A</fullName>
    </submittedName>
</protein>
<dbReference type="InterPro" id="IPR016201">
    <property type="entry name" value="PSI"/>
</dbReference>
<dbReference type="InterPro" id="IPR002165">
    <property type="entry name" value="Plexin_repeat"/>
</dbReference>
<comment type="caution">
    <text evidence="6">Lacks conserved residue(s) required for the propagation of feature annotation.</text>
</comment>
<evidence type="ECO:0000256" key="2">
    <source>
        <dbReference type="ARBA" id="ARBA00022902"/>
    </source>
</evidence>
<keyword evidence="2" id="KW-0524">Neurogenesis</keyword>
<keyword evidence="5" id="KW-0325">Glycoprotein</keyword>
<evidence type="ECO:0000256" key="4">
    <source>
        <dbReference type="ARBA" id="ARBA00023157"/>
    </source>
</evidence>
<evidence type="ECO:0000256" key="6">
    <source>
        <dbReference type="PROSITE-ProRule" id="PRU00352"/>
    </source>
</evidence>
<evidence type="ECO:0000256" key="5">
    <source>
        <dbReference type="ARBA" id="ARBA00023180"/>
    </source>
</evidence>
<feature type="domain" description="Sema" evidence="9">
    <location>
        <begin position="36"/>
        <end position="513"/>
    </location>
</feature>
<evidence type="ECO:0000256" key="1">
    <source>
        <dbReference type="ARBA" id="ARBA00004370"/>
    </source>
</evidence>
<dbReference type="InterPro" id="IPR036352">
    <property type="entry name" value="Semap_dom_sf"/>
</dbReference>
<dbReference type="GO" id="GO:0071526">
    <property type="term" value="P:semaphorin-plexin signaling pathway"/>
    <property type="evidence" value="ECO:0007669"/>
    <property type="project" value="TreeGrafter"/>
</dbReference>
<evidence type="ECO:0000259" key="9">
    <source>
        <dbReference type="PROSITE" id="PS51004"/>
    </source>
</evidence>
<dbReference type="PANTHER" id="PTHR11036">
    <property type="entry name" value="SEMAPHORIN"/>
    <property type="match status" value="1"/>
</dbReference>
<keyword evidence="3 8" id="KW-0472">Membrane</keyword>
<dbReference type="InterPro" id="IPR042068">
    <property type="entry name" value="SEM1A_sema_dom"/>
</dbReference>
<reference evidence="10" key="1">
    <citation type="journal article" date="2011" name="Genome Res.">
        <title>Deep small RNA sequencing from the nematode Ascaris reveals conservation, functional diversification, and novel developmental profiles.</title>
        <authorList>
            <person name="Wang J."/>
            <person name="Czech B."/>
            <person name="Crunk A."/>
            <person name="Wallace A."/>
            <person name="Mitreva M."/>
            <person name="Hannon G.J."/>
            <person name="Davis R.E."/>
        </authorList>
    </citation>
    <scope>NUCLEOTIDE SEQUENCE</scope>
</reference>
<feature type="region of interest" description="Disordered" evidence="7">
    <location>
        <begin position="353"/>
        <end position="373"/>
    </location>
</feature>
<dbReference type="InterPro" id="IPR015943">
    <property type="entry name" value="WD40/YVTN_repeat-like_dom_sf"/>
</dbReference>